<reference evidence="2" key="3">
    <citation type="submission" date="2025-09" db="UniProtKB">
        <authorList>
            <consortium name="Ensembl"/>
        </authorList>
    </citation>
    <scope>IDENTIFICATION</scope>
</reference>
<keyword evidence="1" id="KW-1133">Transmembrane helix</keyword>
<feature type="transmembrane region" description="Helical" evidence="1">
    <location>
        <begin position="6"/>
        <end position="23"/>
    </location>
</feature>
<evidence type="ECO:0000313" key="2">
    <source>
        <dbReference type="Ensembl" id="ENSCSAVP00000013180.1"/>
    </source>
</evidence>
<protein>
    <submittedName>
        <fullName evidence="2">Uncharacterized protein</fullName>
    </submittedName>
</protein>
<reference evidence="3" key="1">
    <citation type="submission" date="2003-08" db="EMBL/GenBank/DDBJ databases">
        <authorList>
            <person name="Birren B."/>
            <person name="Nusbaum C."/>
            <person name="Abebe A."/>
            <person name="Abouelleil A."/>
            <person name="Adekoya E."/>
            <person name="Ait-zahra M."/>
            <person name="Allen N."/>
            <person name="Allen T."/>
            <person name="An P."/>
            <person name="Anderson M."/>
            <person name="Anderson S."/>
            <person name="Arachchi H."/>
            <person name="Armbruster J."/>
            <person name="Bachantsang P."/>
            <person name="Baldwin J."/>
            <person name="Barry A."/>
            <person name="Bayul T."/>
            <person name="Blitshsteyn B."/>
            <person name="Bloom T."/>
            <person name="Blye J."/>
            <person name="Boguslavskiy L."/>
            <person name="Borowsky M."/>
            <person name="Boukhgalter B."/>
            <person name="Brunache A."/>
            <person name="Butler J."/>
            <person name="Calixte N."/>
            <person name="Calvo S."/>
            <person name="Camarata J."/>
            <person name="Campo K."/>
            <person name="Chang J."/>
            <person name="Cheshatsang Y."/>
            <person name="Citroen M."/>
            <person name="Collymore A."/>
            <person name="Considine T."/>
            <person name="Cook A."/>
            <person name="Cooke P."/>
            <person name="Corum B."/>
            <person name="Cuomo C."/>
            <person name="David R."/>
            <person name="Dawoe T."/>
            <person name="Degray S."/>
            <person name="Dodge S."/>
            <person name="Dooley K."/>
            <person name="Dorje P."/>
            <person name="Dorjee K."/>
            <person name="Dorris L."/>
            <person name="Duffey N."/>
            <person name="Dupes A."/>
            <person name="Elkins T."/>
            <person name="Engels R."/>
            <person name="Erickson J."/>
            <person name="Farina A."/>
            <person name="Faro S."/>
            <person name="Ferreira P."/>
            <person name="Fischer H."/>
            <person name="Fitzgerald M."/>
            <person name="Foley K."/>
            <person name="Gage D."/>
            <person name="Galagan J."/>
            <person name="Gearin G."/>
            <person name="Gnerre S."/>
            <person name="Gnirke A."/>
            <person name="Goyette A."/>
            <person name="Graham J."/>
            <person name="Grandbois E."/>
            <person name="Gyaltsen K."/>
            <person name="Hafez N."/>
            <person name="Hagopian D."/>
            <person name="Hagos B."/>
            <person name="Hall J."/>
            <person name="Hatcher B."/>
            <person name="Heller A."/>
            <person name="Higgins H."/>
            <person name="Honan T."/>
            <person name="Horn A."/>
            <person name="Houde N."/>
            <person name="Hughes L."/>
            <person name="Hulme W."/>
            <person name="Husby E."/>
            <person name="Iliev I."/>
            <person name="Jaffe D."/>
            <person name="Jones C."/>
            <person name="Kamal M."/>
            <person name="Kamat A."/>
            <person name="Kamvysselis M."/>
            <person name="Karlsson E."/>
            <person name="Kells C."/>
            <person name="Kieu A."/>
            <person name="Kisner P."/>
            <person name="Kodira C."/>
            <person name="Kulbokas E."/>
            <person name="Labutti K."/>
            <person name="Lama D."/>
            <person name="Landers T."/>
            <person name="Leger J."/>
            <person name="Levine S."/>
            <person name="Lewis D."/>
            <person name="Lewis T."/>
            <person name="Lindblad-toh K."/>
            <person name="Liu X."/>
            <person name="Lokyitsang T."/>
            <person name="Lokyitsang Y."/>
            <person name="Lucien O."/>
            <person name="Lui A."/>
            <person name="Ma L.J."/>
            <person name="Mabbitt R."/>
            <person name="Macdonald J."/>
            <person name="Maclean C."/>
            <person name="Major J."/>
            <person name="Manning J."/>
            <person name="Marabella R."/>
            <person name="Maru K."/>
            <person name="Matthews C."/>
            <person name="Mauceli E."/>
            <person name="Mccarthy M."/>
            <person name="Mcdonough S."/>
            <person name="Mcghee T."/>
            <person name="Meldrim J."/>
            <person name="Meneus L."/>
            <person name="Mesirov J."/>
            <person name="Mihalev A."/>
            <person name="Mihova T."/>
            <person name="Mikkelsen T."/>
            <person name="Mlenga V."/>
            <person name="Moru K."/>
            <person name="Mozes J."/>
            <person name="Mulrain L."/>
            <person name="Munson G."/>
            <person name="Naylor J."/>
            <person name="Newes C."/>
            <person name="Nguyen C."/>
            <person name="Nguyen N."/>
            <person name="Nguyen T."/>
            <person name="Nicol R."/>
            <person name="Nielsen C."/>
            <person name="Nizzari M."/>
            <person name="Norbu C."/>
            <person name="Norbu N."/>
            <person name="O'donnell P."/>
            <person name="Okoawo O."/>
            <person name="O'leary S."/>
            <person name="Omotosho B."/>
            <person name="O'neill K."/>
            <person name="Osman S."/>
            <person name="Parker S."/>
            <person name="Perrin D."/>
            <person name="Phunkhang P."/>
            <person name="Piqani B."/>
            <person name="Purcell S."/>
            <person name="Rachupka T."/>
            <person name="Ramasamy U."/>
            <person name="Rameau R."/>
            <person name="Ray V."/>
            <person name="Raymond C."/>
            <person name="Retta R."/>
            <person name="Richardson S."/>
            <person name="Rise C."/>
            <person name="Rodriguez J."/>
            <person name="Rogers J."/>
            <person name="Rogov P."/>
            <person name="Rutman M."/>
            <person name="Schupbach R."/>
            <person name="Seaman C."/>
            <person name="Settipalli S."/>
            <person name="Sharpe T."/>
            <person name="Sheridan J."/>
            <person name="Sherpa N."/>
            <person name="Shi J."/>
            <person name="Smirnov S."/>
            <person name="Smith C."/>
            <person name="Sougnez C."/>
            <person name="Spencer B."/>
            <person name="Stalker J."/>
            <person name="Stange-thomann N."/>
            <person name="Stavropoulos S."/>
            <person name="Stetson K."/>
            <person name="Stone C."/>
            <person name="Stone S."/>
            <person name="Stubbs M."/>
            <person name="Talamas J."/>
            <person name="Tchuinga P."/>
            <person name="Tenzing P."/>
            <person name="Tesfaye S."/>
            <person name="Theodore J."/>
            <person name="Thoulutsang Y."/>
            <person name="Topham K."/>
            <person name="Towey S."/>
            <person name="Tsamla T."/>
            <person name="Tsomo N."/>
            <person name="Vallee D."/>
            <person name="Vassiliev H."/>
            <person name="Venkataraman V."/>
            <person name="Vinson J."/>
            <person name="Vo A."/>
            <person name="Wade C."/>
            <person name="Wang S."/>
            <person name="Wangchuk T."/>
            <person name="Wangdi T."/>
            <person name="Whittaker C."/>
            <person name="Wilkinson J."/>
            <person name="Wu Y."/>
            <person name="Wyman D."/>
            <person name="Yadav S."/>
            <person name="Yang S."/>
            <person name="Yang X."/>
            <person name="Yeager S."/>
            <person name="Yee E."/>
            <person name="Young G."/>
            <person name="Zainoun J."/>
            <person name="Zembeck L."/>
            <person name="Zimmer A."/>
            <person name="Zody M."/>
            <person name="Lander E."/>
        </authorList>
    </citation>
    <scope>NUCLEOTIDE SEQUENCE [LARGE SCALE GENOMIC DNA]</scope>
</reference>
<name>H2Z6G8_CIOSA</name>
<dbReference type="HOGENOM" id="CLU_1554735_0_0_1"/>
<dbReference type="Ensembl" id="ENSCSAVT00000013329.1">
    <property type="protein sequence ID" value="ENSCSAVP00000013180.1"/>
    <property type="gene ID" value="ENSCSAVG00000007735.1"/>
</dbReference>
<organism evidence="2 3">
    <name type="scientific">Ciona savignyi</name>
    <name type="common">Pacific transparent sea squirt</name>
    <dbReference type="NCBI Taxonomy" id="51511"/>
    <lineage>
        <taxon>Eukaryota</taxon>
        <taxon>Metazoa</taxon>
        <taxon>Chordata</taxon>
        <taxon>Tunicata</taxon>
        <taxon>Ascidiacea</taxon>
        <taxon>Phlebobranchia</taxon>
        <taxon>Cionidae</taxon>
        <taxon>Ciona</taxon>
    </lineage>
</organism>
<evidence type="ECO:0000313" key="3">
    <source>
        <dbReference type="Proteomes" id="UP000007875"/>
    </source>
</evidence>
<dbReference type="AlphaFoldDB" id="H2Z6G8"/>
<keyword evidence="1" id="KW-0812">Transmembrane</keyword>
<dbReference type="InParanoid" id="H2Z6G8"/>
<reference evidence="2" key="2">
    <citation type="submission" date="2025-08" db="UniProtKB">
        <authorList>
            <consortium name="Ensembl"/>
        </authorList>
    </citation>
    <scope>IDENTIFICATION</scope>
</reference>
<evidence type="ECO:0000256" key="1">
    <source>
        <dbReference type="SAM" id="Phobius"/>
    </source>
</evidence>
<accession>H2Z6G8</accession>
<keyword evidence="3" id="KW-1185">Reference proteome</keyword>
<sequence length="172" mass="20416">MLLVKISVLFVYLILVFLIYHLLDFIALNNAELTGYFDPIKLSLQQIRSILFKDQFDQVHVKDISNLDNLGDTSTKQVKRHCYEFNSKNRLELVYTLENSKDVLLIQDDQNCRLSLQLLLNYQQLQTRHLHCVKWLPKWKIELNRKHLNDEEVALYTSFIFIKPPKILVNIN</sequence>
<keyword evidence="1" id="KW-0472">Membrane</keyword>
<dbReference type="Proteomes" id="UP000007875">
    <property type="component" value="Unassembled WGS sequence"/>
</dbReference>
<proteinExistence type="predicted"/>